<dbReference type="InterPro" id="IPR001932">
    <property type="entry name" value="PPM-type_phosphatase-like_dom"/>
</dbReference>
<dbReference type="SMART" id="SM00332">
    <property type="entry name" value="PP2Cc"/>
    <property type="match status" value="1"/>
</dbReference>
<dbReference type="PANTHER" id="PTHR47992">
    <property type="entry name" value="PROTEIN PHOSPHATASE"/>
    <property type="match status" value="1"/>
</dbReference>
<organism evidence="12 13">
    <name type="scientific">Astrephomene gubernaculifera</name>
    <dbReference type="NCBI Taxonomy" id="47775"/>
    <lineage>
        <taxon>Eukaryota</taxon>
        <taxon>Viridiplantae</taxon>
        <taxon>Chlorophyta</taxon>
        <taxon>core chlorophytes</taxon>
        <taxon>Chlorophyceae</taxon>
        <taxon>CS clade</taxon>
        <taxon>Chlamydomonadales</taxon>
        <taxon>Astrephomenaceae</taxon>
        <taxon>Astrephomene</taxon>
    </lineage>
</organism>
<dbReference type="SUPFAM" id="SSF81606">
    <property type="entry name" value="PP2C-like"/>
    <property type="match status" value="1"/>
</dbReference>
<feature type="non-terminal residue" evidence="12">
    <location>
        <position position="1"/>
    </location>
</feature>
<evidence type="ECO:0000259" key="11">
    <source>
        <dbReference type="PROSITE" id="PS51746"/>
    </source>
</evidence>
<evidence type="ECO:0000256" key="3">
    <source>
        <dbReference type="ARBA" id="ARBA00013081"/>
    </source>
</evidence>
<keyword evidence="5 9" id="KW-0378">Hydrolase</keyword>
<sequence length="610" mass="63625">LSLYPCITRQLHRSTKESRTTLVQASKPTCWGLARPPLVNRHETGCLANFKSCCEHPMFKKLLKKIKNSVKKSSHSNSPKTAVQGLGEPGGVDVVKPTRPPVPAIASSNEMAAPVEETAKSTKPVKLAGACPSYAAKSVVGQRMTMEDSWQAVPDLLVIPKWWTCNARDHLPPLIPRQGDAAVDPQPKQQGQDEVKEPANSGPDPSIQPASTPPGRPQDGAAAAPAAVESIDSPPLDPKQLAATHGTDPVTVHFFAVYDGHGGADVAKHCAKSLHEHLKAVVTASLKPDGTSASGPLLSPAGPSTSGSGQETGATSAAPADPPAEQWPVRVDGIEAALKSAFLHTDAQLAQTRSAHEVGTTAVVSLVTARHLWVGNCGDSRALLCREREAVALSLDHKATRADEVARVEQAGGYVWWDRVMGELAVSRAIGDHCLRPFVIAEPEITSVLRRPEDQLLIMASDGLWDVFTNEEARTLALEKFSGELQRTSSSKMAVKKAASSLAKAALAKGSRDNVTVVVVDVRLHGSSAHRHAAAAAAAAHAAAASGATAAAAAGSAGSFAQEGPARCNAGSSAAPAPGGEQVPRRSPSGDQLRKRATPETPGGMEGGDE</sequence>
<dbReference type="AlphaFoldDB" id="A0AAD3HPT3"/>
<dbReference type="SMART" id="SM00331">
    <property type="entry name" value="PP2C_SIG"/>
    <property type="match status" value="1"/>
</dbReference>
<protein>
    <recommendedName>
        <fullName evidence="3">protein-serine/threonine phosphatase</fullName>
        <ecNumber evidence="3">3.1.3.16</ecNumber>
    </recommendedName>
</protein>
<keyword evidence="6" id="KW-0460">Magnesium</keyword>
<gene>
    <name evidence="12" type="ORF">Agub_g10257</name>
</gene>
<evidence type="ECO:0000256" key="2">
    <source>
        <dbReference type="ARBA" id="ARBA00001946"/>
    </source>
</evidence>
<feature type="region of interest" description="Disordered" evidence="10">
    <location>
        <begin position="174"/>
        <end position="243"/>
    </location>
</feature>
<dbReference type="InterPro" id="IPR036457">
    <property type="entry name" value="PPM-type-like_dom_sf"/>
</dbReference>
<evidence type="ECO:0000256" key="8">
    <source>
        <dbReference type="ARBA" id="ARBA00023211"/>
    </source>
</evidence>
<dbReference type="InterPro" id="IPR000222">
    <property type="entry name" value="PP2C_BS"/>
</dbReference>
<dbReference type="GO" id="GO:0004722">
    <property type="term" value="F:protein serine/threonine phosphatase activity"/>
    <property type="evidence" value="ECO:0007669"/>
    <property type="project" value="UniProtKB-EC"/>
</dbReference>
<dbReference type="PROSITE" id="PS01032">
    <property type="entry name" value="PPM_1"/>
    <property type="match status" value="1"/>
</dbReference>
<proteinExistence type="inferred from homology"/>
<evidence type="ECO:0000313" key="13">
    <source>
        <dbReference type="Proteomes" id="UP001054857"/>
    </source>
</evidence>
<evidence type="ECO:0000256" key="9">
    <source>
        <dbReference type="RuleBase" id="RU003465"/>
    </source>
</evidence>
<feature type="domain" description="PPM-type phosphatase" evidence="11">
    <location>
        <begin position="133"/>
        <end position="522"/>
    </location>
</feature>
<dbReference type="EC" id="3.1.3.16" evidence="3"/>
<dbReference type="CDD" id="cd00143">
    <property type="entry name" value="PP2Cc"/>
    <property type="match status" value="1"/>
</dbReference>
<dbReference type="Proteomes" id="UP001054857">
    <property type="component" value="Unassembled WGS sequence"/>
</dbReference>
<comment type="cofactor">
    <cofactor evidence="2">
        <name>Mg(2+)</name>
        <dbReference type="ChEBI" id="CHEBI:18420"/>
    </cofactor>
</comment>
<name>A0AAD3HPT3_9CHLO</name>
<dbReference type="Pfam" id="PF00481">
    <property type="entry name" value="PP2C"/>
    <property type="match status" value="1"/>
</dbReference>
<evidence type="ECO:0000256" key="4">
    <source>
        <dbReference type="ARBA" id="ARBA00022723"/>
    </source>
</evidence>
<keyword evidence="13" id="KW-1185">Reference proteome</keyword>
<dbReference type="Gene3D" id="3.60.40.10">
    <property type="entry name" value="PPM-type phosphatase domain"/>
    <property type="match status" value="1"/>
</dbReference>
<accession>A0AAD3HPT3</accession>
<evidence type="ECO:0000313" key="12">
    <source>
        <dbReference type="EMBL" id="GFR48367.1"/>
    </source>
</evidence>
<evidence type="ECO:0000256" key="10">
    <source>
        <dbReference type="SAM" id="MobiDB-lite"/>
    </source>
</evidence>
<reference evidence="12 13" key="1">
    <citation type="journal article" date="2021" name="Sci. Rep.">
        <title>Genome sequencing of the multicellular alga Astrephomene provides insights into convergent evolution of germ-soma differentiation.</title>
        <authorList>
            <person name="Yamashita S."/>
            <person name="Yamamoto K."/>
            <person name="Matsuzaki R."/>
            <person name="Suzuki S."/>
            <person name="Yamaguchi H."/>
            <person name="Hirooka S."/>
            <person name="Minakuchi Y."/>
            <person name="Miyagishima S."/>
            <person name="Kawachi M."/>
            <person name="Toyoda A."/>
            <person name="Nozaki H."/>
        </authorList>
    </citation>
    <scope>NUCLEOTIDE SEQUENCE [LARGE SCALE GENOMIC DNA]</scope>
    <source>
        <strain evidence="12 13">NIES-4017</strain>
    </source>
</reference>
<dbReference type="EMBL" id="BMAR01000023">
    <property type="protein sequence ID" value="GFR48367.1"/>
    <property type="molecule type" value="Genomic_DNA"/>
</dbReference>
<evidence type="ECO:0000256" key="7">
    <source>
        <dbReference type="ARBA" id="ARBA00022912"/>
    </source>
</evidence>
<evidence type="ECO:0000256" key="5">
    <source>
        <dbReference type="ARBA" id="ARBA00022801"/>
    </source>
</evidence>
<dbReference type="PROSITE" id="PS51746">
    <property type="entry name" value="PPM_2"/>
    <property type="match status" value="1"/>
</dbReference>
<comment type="caution">
    <text evidence="12">The sequence shown here is derived from an EMBL/GenBank/DDBJ whole genome shotgun (WGS) entry which is preliminary data.</text>
</comment>
<feature type="region of interest" description="Disordered" evidence="10">
    <location>
        <begin position="70"/>
        <end position="94"/>
    </location>
</feature>
<feature type="region of interest" description="Disordered" evidence="10">
    <location>
        <begin position="291"/>
        <end position="325"/>
    </location>
</feature>
<dbReference type="InterPro" id="IPR015655">
    <property type="entry name" value="PP2C"/>
</dbReference>
<comment type="similarity">
    <text evidence="9">Belongs to the PP2C family.</text>
</comment>
<comment type="cofactor">
    <cofactor evidence="1">
        <name>Mn(2+)</name>
        <dbReference type="ChEBI" id="CHEBI:29035"/>
    </cofactor>
</comment>
<evidence type="ECO:0000256" key="1">
    <source>
        <dbReference type="ARBA" id="ARBA00001936"/>
    </source>
</evidence>
<feature type="compositionally biased region" description="Low complexity" evidence="10">
    <location>
        <begin position="570"/>
        <end position="580"/>
    </location>
</feature>
<keyword evidence="8" id="KW-0464">Manganese</keyword>
<dbReference type="GO" id="GO:0046872">
    <property type="term" value="F:metal ion binding"/>
    <property type="evidence" value="ECO:0007669"/>
    <property type="project" value="UniProtKB-KW"/>
</dbReference>
<keyword evidence="7 9" id="KW-0904">Protein phosphatase</keyword>
<feature type="compositionally biased region" description="Polar residues" evidence="10">
    <location>
        <begin position="302"/>
        <end position="315"/>
    </location>
</feature>
<keyword evidence="4" id="KW-0479">Metal-binding</keyword>
<feature type="region of interest" description="Disordered" evidence="10">
    <location>
        <begin position="560"/>
        <end position="610"/>
    </location>
</feature>
<evidence type="ECO:0000256" key="6">
    <source>
        <dbReference type="ARBA" id="ARBA00022842"/>
    </source>
</evidence>